<reference evidence="7 8" key="1">
    <citation type="journal article" date="2019" name="Plant Biotechnol. J.">
        <title>The red bayberry genome and genetic basis of sex determination.</title>
        <authorList>
            <person name="Jia H.M."/>
            <person name="Jia H.J."/>
            <person name="Cai Q.L."/>
            <person name="Wang Y."/>
            <person name="Zhao H.B."/>
            <person name="Yang W.F."/>
            <person name="Wang G.Y."/>
            <person name="Li Y.H."/>
            <person name="Zhan D.L."/>
            <person name="Shen Y.T."/>
            <person name="Niu Q.F."/>
            <person name="Chang L."/>
            <person name="Qiu J."/>
            <person name="Zhao L."/>
            <person name="Xie H.B."/>
            <person name="Fu W.Y."/>
            <person name="Jin J."/>
            <person name="Li X.W."/>
            <person name="Jiao Y."/>
            <person name="Zhou C.C."/>
            <person name="Tu T."/>
            <person name="Chai C.Y."/>
            <person name="Gao J.L."/>
            <person name="Fan L.J."/>
            <person name="van de Weg E."/>
            <person name="Wang J.Y."/>
            <person name="Gao Z.S."/>
        </authorList>
    </citation>
    <scope>NUCLEOTIDE SEQUENCE [LARGE SCALE GENOMIC DNA]</scope>
    <source>
        <tissue evidence="7">Leaves</tissue>
    </source>
</reference>
<keyword evidence="2" id="KW-0805">Transcription regulation</keyword>
<dbReference type="PANTHER" id="PTHR11945:SF782">
    <property type="entry name" value="OS11G0229900 PROTEIN"/>
    <property type="match status" value="1"/>
</dbReference>
<dbReference type="PANTHER" id="PTHR11945">
    <property type="entry name" value="MADS BOX PROTEIN"/>
    <property type="match status" value="1"/>
</dbReference>
<accession>A0A6A1V654</accession>
<keyword evidence="3" id="KW-0238">DNA-binding</keyword>
<dbReference type="GO" id="GO:0046983">
    <property type="term" value="F:protein dimerization activity"/>
    <property type="evidence" value="ECO:0007669"/>
    <property type="project" value="InterPro"/>
</dbReference>
<gene>
    <name evidence="7" type="ORF">CJ030_MR7G013583</name>
</gene>
<dbReference type="Pfam" id="PF00319">
    <property type="entry name" value="SRF-TF"/>
    <property type="match status" value="1"/>
</dbReference>
<dbReference type="Proteomes" id="UP000516437">
    <property type="component" value="Chromosome 7"/>
</dbReference>
<dbReference type="AlphaFoldDB" id="A0A6A1V654"/>
<dbReference type="InterPro" id="IPR002100">
    <property type="entry name" value="TF_MADSbox"/>
</dbReference>
<dbReference type="CDD" id="cd00265">
    <property type="entry name" value="MADS_MEF2_like"/>
    <property type="match status" value="1"/>
</dbReference>
<sequence>MTRRKIEIKRIDKKTARQVTFSKRTKGLFKKAMELSTLCHAEIALIVFSATGKLFEYGSSSVQQVIGRFNLHSDQNLNRMDQQSLELQLENDTYTVLSKEILEKTHELRKDEMFLNEITALKQKYLTTANAYVDASWLKFEKIAETSLGLIELRVPFVPSDEI</sequence>
<dbReference type="Gene3D" id="3.40.1810.10">
    <property type="entry name" value="Transcription factor, MADS-box"/>
    <property type="match status" value="1"/>
</dbReference>
<dbReference type="GO" id="GO:0005634">
    <property type="term" value="C:nucleus"/>
    <property type="evidence" value="ECO:0007669"/>
    <property type="project" value="UniProtKB-SubCell"/>
</dbReference>
<keyword evidence="8" id="KW-1185">Reference proteome</keyword>
<proteinExistence type="predicted"/>
<dbReference type="OrthoDB" id="1898716at2759"/>
<evidence type="ECO:0000313" key="8">
    <source>
        <dbReference type="Proteomes" id="UP000516437"/>
    </source>
</evidence>
<name>A0A6A1V654_9ROSI</name>
<dbReference type="SMART" id="SM00432">
    <property type="entry name" value="MADS"/>
    <property type="match status" value="1"/>
</dbReference>
<organism evidence="7 8">
    <name type="scientific">Morella rubra</name>
    <name type="common">Chinese bayberry</name>
    <dbReference type="NCBI Taxonomy" id="262757"/>
    <lineage>
        <taxon>Eukaryota</taxon>
        <taxon>Viridiplantae</taxon>
        <taxon>Streptophyta</taxon>
        <taxon>Embryophyta</taxon>
        <taxon>Tracheophyta</taxon>
        <taxon>Spermatophyta</taxon>
        <taxon>Magnoliopsida</taxon>
        <taxon>eudicotyledons</taxon>
        <taxon>Gunneridae</taxon>
        <taxon>Pentapetalae</taxon>
        <taxon>rosids</taxon>
        <taxon>fabids</taxon>
        <taxon>Fagales</taxon>
        <taxon>Myricaceae</taxon>
        <taxon>Morella</taxon>
    </lineage>
</organism>
<comment type="subcellular location">
    <subcellularLocation>
        <location evidence="1">Nucleus</location>
    </subcellularLocation>
</comment>
<evidence type="ECO:0000256" key="4">
    <source>
        <dbReference type="ARBA" id="ARBA00023163"/>
    </source>
</evidence>
<evidence type="ECO:0000259" key="6">
    <source>
        <dbReference type="PROSITE" id="PS50066"/>
    </source>
</evidence>
<evidence type="ECO:0000313" key="7">
    <source>
        <dbReference type="EMBL" id="KAB1206670.1"/>
    </source>
</evidence>
<evidence type="ECO:0000256" key="3">
    <source>
        <dbReference type="ARBA" id="ARBA00023125"/>
    </source>
</evidence>
<dbReference type="GO" id="GO:0045944">
    <property type="term" value="P:positive regulation of transcription by RNA polymerase II"/>
    <property type="evidence" value="ECO:0007669"/>
    <property type="project" value="InterPro"/>
</dbReference>
<feature type="domain" description="MADS-box" evidence="6">
    <location>
        <begin position="1"/>
        <end position="61"/>
    </location>
</feature>
<dbReference type="EMBL" id="RXIC02000025">
    <property type="protein sequence ID" value="KAB1206670.1"/>
    <property type="molecule type" value="Genomic_DNA"/>
</dbReference>
<protein>
    <submittedName>
        <fullName evidence="7">MADS-box protein JOINTLESS</fullName>
    </submittedName>
</protein>
<keyword evidence="5" id="KW-0539">Nucleus</keyword>
<dbReference type="PRINTS" id="PR00404">
    <property type="entry name" value="MADSDOMAIN"/>
</dbReference>
<comment type="caution">
    <text evidence="7">The sequence shown here is derived from an EMBL/GenBank/DDBJ whole genome shotgun (WGS) entry which is preliminary data.</text>
</comment>
<dbReference type="PROSITE" id="PS50066">
    <property type="entry name" value="MADS_BOX_2"/>
    <property type="match status" value="1"/>
</dbReference>
<dbReference type="InterPro" id="IPR033896">
    <property type="entry name" value="MEF2-like_N"/>
</dbReference>
<keyword evidence="4" id="KW-0804">Transcription</keyword>
<dbReference type="FunFam" id="3.40.1810.10:FF:000006">
    <property type="entry name" value="Agamous-like MADS-box protein AGL62"/>
    <property type="match status" value="1"/>
</dbReference>
<evidence type="ECO:0000256" key="5">
    <source>
        <dbReference type="ARBA" id="ARBA00023242"/>
    </source>
</evidence>
<evidence type="ECO:0000256" key="2">
    <source>
        <dbReference type="ARBA" id="ARBA00023015"/>
    </source>
</evidence>
<dbReference type="GO" id="GO:0000981">
    <property type="term" value="F:DNA-binding transcription factor activity, RNA polymerase II-specific"/>
    <property type="evidence" value="ECO:0007669"/>
    <property type="project" value="TreeGrafter"/>
</dbReference>
<dbReference type="SUPFAM" id="SSF55455">
    <property type="entry name" value="SRF-like"/>
    <property type="match status" value="1"/>
</dbReference>
<dbReference type="GO" id="GO:0000978">
    <property type="term" value="F:RNA polymerase II cis-regulatory region sequence-specific DNA binding"/>
    <property type="evidence" value="ECO:0007669"/>
    <property type="project" value="TreeGrafter"/>
</dbReference>
<dbReference type="InterPro" id="IPR036879">
    <property type="entry name" value="TF_MADSbox_sf"/>
</dbReference>
<evidence type="ECO:0000256" key="1">
    <source>
        <dbReference type="ARBA" id="ARBA00004123"/>
    </source>
</evidence>